<keyword evidence="7" id="KW-1185">Reference proteome</keyword>
<keyword evidence="2 5" id="KW-0812">Transmembrane</keyword>
<keyword evidence="4 5" id="KW-0472">Membrane</keyword>
<gene>
    <name evidence="6" type="ORF">C2L80_02040</name>
</gene>
<evidence type="ECO:0008006" key="8">
    <source>
        <dbReference type="Google" id="ProtNLM"/>
    </source>
</evidence>
<reference evidence="6 7" key="1">
    <citation type="journal article" date="2018" name="Int. J. Syst. Evol. Microbiol.">
        <title>Rubneribacter badeniensis gen. nov., sp. nov. and Enteroscipio rubneri gen. nov., sp. nov., new members of the Eggerthellaceae isolated from human faeces.</title>
        <authorList>
            <person name="Danylec N."/>
            <person name="Gobl A."/>
            <person name="Stoll D.A."/>
            <person name="Hetzer B."/>
            <person name="Kulling S.E."/>
            <person name="Huch M."/>
        </authorList>
    </citation>
    <scope>NUCLEOTIDE SEQUENCE [LARGE SCALE GENOMIC DNA]</scope>
    <source>
        <strain evidence="6 7">ResAG-85</strain>
    </source>
</reference>
<protein>
    <recommendedName>
        <fullName evidence="8">Energy-coupling factor transporter transmembrane protein EcfT</fullName>
    </recommendedName>
</protein>
<dbReference type="AlphaFoldDB" id="A0A2K2U7V4"/>
<evidence type="ECO:0000313" key="6">
    <source>
        <dbReference type="EMBL" id="PNV66349.1"/>
    </source>
</evidence>
<feature type="transmembrane region" description="Helical" evidence="5">
    <location>
        <begin position="104"/>
        <end position="128"/>
    </location>
</feature>
<dbReference type="Proteomes" id="UP000236488">
    <property type="component" value="Unassembled WGS sequence"/>
</dbReference>
<feature type="transmembrane region" description="Helical" evidence="5">
    <location>
        <begin position="46"/>
        <end position="65"/>
    </location>
</feature>
<comment type="caution">
    <text evidence="6">The sequence shown here is derived from an EMBL/GenBank/DDBJ whole genome shotgun (WGS) entry which is preliminary data.</text>
</comment>
<name>A0A2K2U7V4_9ACTN</name>
<evidence type="ECO:0000256" key="4">
    <source>
        <dbReference type="ARBA" id="ARBA00023136"/>
    </source>
</evidence>
<dbReference type="EMBL" id="PPEL01000004">
    <property type="protein sequence ID" value="PNV66349.1"/>
    <property type="molecule type" value="Genomic_DNA"/>
</dbReference>
<dbReference type="CDD" id="cd16914">
    <property type="entry name" value="EcfT"/>
    <property type="match status" value="1"/>
</dbReference>
<feature type="transmembrane region" description="Helical" evidence="5">
    <location>
        <begin position="20"/>
        <end position="39"/>
    </location>
</feature>
<proteinExistence type="predicted"/>
<evidence type="ECO:0000256" key="2">
    <source>
        <dbReference type="ARBA" id="ARBA00022692"/>
    </source>
</evidence>
<feature type="transmembrane region" description="Helical" evidence="5">
    <location>
        <begin position="275"/>
        <end position="293"/>
    </location>
</feature>
<sequence>MPCRGCTSCRLVGWRRVNPFATYHPAVAFAFFAGVIALSMAALHPVYVALSCAGALACLAAVRGVRVALRSLAWAALLVAVVAMANCLFVASGSTELLRIGVRAVYAEALAYGLVAGGMLAGVLLWFSSYAACMGGENSLALFGRALPVTTLMVSQVMRLVPQFVRRGRTVAAVQDAASAAAPATACERARGRLRVTSVLMGWGMEDGLIRSDAMRARGYDCGARRTTYRRYRFGAADAALTAAVVALALANAALAFVACGQFRFYPALSALVPWWGYGVYALLLAVPIILWARERWLWQK</sequence>
<dbReference type="InterPro" id="IPR003339">
    <property type="entry name" value="ABC/ECF_trnsptr_transmembrane"/>
</dbReference>
<feature type="transmembrane region" description="Helical" evidence="5">
    <location>
        <begin position="234"/>
        <end position="255"/>
    </location>
</feature>
<accession>A0A2K2U7V4</accession>
<evidence type="ECO:0000313" key="7">
    <source>
        <dbReference type="Proteomes" id="UP000236488"/>
    </source>
</evidence>
<organism evidence="6 7">
    <name type="scientific">Rubneribacter badeniensis</name>
    <dbReference type="NCBI Taxonomy" id="2070688"/>
    <lineage>
        <taxon>Bacteria</taxon>
        <taxon>Bacillati</taxon>
        <taxon>Actinomycetota</taxon>
        <taxon>Coriobacteriia</taxon>
        <taxon>Eggerthellales</taxon>
        <taxon>Eggerthellaceae</taxon>
        <taxon>Rubneribacter</taxon>
    </lineage>
</organism>
<evidence type="ECO:0000256" key="3">
    <source>
        <dbReference type="ARBA" id="ARBA00022989"/>
    </source>
</evidence>
<evidence type="ECO:0000256" key="1">
    <source>
        <dbReference type="ARBA" id="ARBA00004141"/>
    </source>
</evidence>
<comment type="subcellular location">
    <subcellularLocation>
        <location evidence="1">Membrane</location>
        <topology evidence="1">Multi-pass membrane protein</topology>
    </subcellularLocation>
</comment>
<feature type="transmembrane region" description="Helical" evidence="5">
    <location>
        <begin position="71"/>
        <end position="92"/>
    </location>
</feature>
<dbReference type="GO" id="GO:0005886">
    <property type="term" value="C:plasma membrane"/>
    <property type="evidence" value="ECO:0007669"/>
    <property type="project" value="UniProtKB-ARBA"/>
</dbReference>
<evidence type="ECO:0000256" key="5">
    <source>
        <dbReference type="SAM" id="Phobius"/>
    </source>
</evidence>
<keyword evidence="3 5" id="KW-1133">Transmembrane helix</keyword>